<evidence type="ECO:0000313" key="2">
    <source>
        <dbReference type="Proteomes" id="UP000318590"/>
    </source>
</evidence>
<dbReference type="AlphaFoldDB" id="A0A547PMV1"/>
<reference evidence="1 2" key="1">
    <citation type="submission" date="2019-06" db="EMBL/GenBank/DDBJ databases">
        <title>Paenimaribius caenipelagi gen. nov., sp. nov., isolated from a tidal flat.</title>
        <authorList>
            <person name="Yoon J.-H."/>
        </authorList>
    </citation>
    <scope>NUCLEOTIDE SEQUENCE [LARGE SCALE GENOMIC DNA]</scope>
    <source>
        <strain evidence="1 2">JBTF-M29</strain>
    </source>
</reference>
<dbReference type="Proteomes" id="UP000318590">
    <property type="component" value="Unassembled WGS sequence"/>
</dbReference>
<evidence type="ECO:0000313" key="1">
    <source>
        <dbReference type="EMBL" id="TRD15479.1"/>
    </source>
</evidence>
<proteinExistence type="predicted"/>
<name>A0A547PMV1_9RHOB</name>
<protein>
    <submittedName>
        <fullName evidence="1">Uncharacterized protein</fullName>
    </submittedName>
</protein>
<gene>
    <name evidence="1" type="ORF">FEV53_16325</name>
</gene>
<organism evidence="1 2">
    <name type="scientific">Palleronia caenipelagi</name>
    <dbReference type="NCBI Taxonomy" id="2489174"/>
    <lineage>
        <taxon>Bacteria</taxon>
        <taxon>Pseudomonadati</taxon>
        <taxon>Pseudomonadota</taxon>
        <taxon>Alphaproteobacteria</taxon>
        <taxon>Rhodobacterales</taxon>
        <taxon>Roseobacteraceae</taxon>
        <taxon>Palleronia</taxon>
    </lineage>
</organism>
<keyword evidence="2" id="KW-1185">Reference proteome</keyword>
<accession>A0A547PMV1</accession>
<sequence>MVSPTSFSFIKDCPRCGVSLKRAPIGAHYQGVSVGHCMECGGVPMLCHKKIFIADYYQVGPDHNCQNCGGYPDNMFHSIPLL</sequence>
<comment type="caution">
    <text evidence="1">The sequence shown here is derived from an EMBL/GenBank/DDBJ whole genome shotgun (WGS) entry which is preliminary data.</text>
</comment>
<dbReference type="EMBL" id="VFSV01000042">
    <property type="protein sequence ID" value="TRD15479.1"/>
    <property type="molecule type" value="Genomic_DNA"/>
</dbReference>
<dbReference type="RefSeq" id="WP_142835847.1">
    <property type="nucleotide sequence ID" value="NZ_VFSV01000042.1"/>
</dbReference>